<dbReference type="RefSeq" id="WP_171097940.1">
    <property type="nucleotide sequence ID" value="NZ_CP053084.1"/>
</dbReference>
<feature type="signal peptide" evidence="7">
    <location>
        <begin position="1"/>
        <end position="24"/>
    </location>
</feature>
<dbReference type="EMBL" id="CP053084">
    <property type="protein sequence ID" value="QJR28887.1"/>
    <property type="molecule type" value="Genomic_DNA"/>
</dbReference>
<dbReference type="InterPro" id="IPR016339">
    <property type="entry name" value="Hemoglobin_trunc_I"/>
</dbReference>
<keyword evidence="2 6" id="KW-0813">Transport</keyword>
<organism evidence="8 9">
    <name type="scientific">Limnobacter profundi</name>
    <dbReference type="NCBI Taxonomy" id="2732163"/>
    <lineage>
        <taxon>Bacteria</taxon>
        <taxon>Pseudomonadati</taxon>
        <taxon>Pseudomonadota</taxon>
        <taxon>Betaproteobacteria</taxon>
        <taxon>Burkholderiales</taxon>
        <taxon>Burkholderiaceae</taxon>
        <taxon>Limnobacter</taxon>
    </lineage>
</organism>
<dbReference type="SUPFAM" id="SSF46458">
    <property type="entry name" value="Globin-like"/>
    <property type="match status" value="1"/>
</dbReference>
<name>A0ABX6N3C5_9BURK</name>
<sequence length="145" mass="15949">MMKSIRSFAAAIAFAMCLPMVAQASSEKSLYEQLGGKESIRLMMDDFVVRLKADPRIGDQFAATDAERLASQLTDQVCEATGGPCKYVGLDMKSAHAGMTITKAHFNALVEVLQTSMNQYKVPFDVQLEVLSMLAPMHRDVITVR</sequence>
<dbReference type="InterPro" id="IPR001486">
    <property type="entry name" value="Hemoglobin_trunc"/>
</dbReference>
<evidence type="ECO:0000256" key="2">
    <source>
        <dbReference type="ARBA" id="ARBA00022448"/>
    </source>
</evidence>
<keyword evidence="5 6" id="KW-0408">Iron</keyword>
<evidence type="ECO:0000256" key="4">
    <source>
        <dbReference type="ARBA" id="ARBA00022723"/>
    </source>
</evidence>
<evidence type="ECO:0000313" key="8">
    <source>
        <dbReference type="EMBL" id="QJR28887.1"/>
    </source>
</evidence>
<keyword evidence="4 6" id="KW-0479">Metal-binding</keyword>
<evidence type="ECO:0000256" key="7">
    <source>
        <dbReference type="SAM" id="SignalP"/>
    </source>
</evidence>
<comment type="similarity">
    <text evidence="1 6">Belongs to the truncated hemoglobin family. Group I subfamily.</text>
</comment>
<dbReference type="InterPro" id="IPR009050">
    <property type="entry name" value="Globin-like_sf"/>
</dbReference>
<dbReference type="Proteomes" id="UP000501130">
    <property type="component" value="Chromosome"/>
</dbReference>
<accession>A0ABX6N3C5</accession>
<comment type="cofactor">
    <cofactor evidence="6">
        <name>heme</name>
        <dbReference type="ChEBI" id="CHEBI:30413"/>
    </cofactor>
</comment>
<keyword evidence="7" id="KW-0732">Signal</keyword>
<evidence type="ECO:0000256" key="1">
    <source>
        <dbReference type="ARBA" id="ARBA00009660"/>
    </source>
</evidence>
<keyword evidence="6" id="KW-0561">Oxygen transport</keyword>
<evidence type="ECO:0000256" key="6">
    <source>
        <dbReference type="PIRNR" id="PIRNR002030"/>
    </source>
</evidence>
<dbReference type="Pfam" id="PF01152">
    <property type="entry name" value="Bac_globin"/>
    <property type="match status" value="1"/>
</dbReference>
<feature type="chain" id="PRO_5046130127" description="Group 1 truncated hemoglobin" evidence="7">
    <location>
        <begin position="25"/>
        <end position="145"/>
    </location>
</feature>
<evidence type="ECO:0000256" key="3">
    <source>
        <dbReference type="ARBA" id="ARBA00022617"/>
    </source>
</evidence>
<evidence type="ECO:0000313" key="9">
    <source>
        <dbReference type="Proteomes" id="UP000501130"/>
    </source>
</evidence>
<dbReference type="Gene3D" id="1.10.490.10">
    <property type="entry name" value="Globins"/>
    <property type="match status" value="1"/>
</dbReference>
<dbReference type="InterPro" id="IPR012292">
    <property type="entry name" value="Globin/Proto"/>
</dbReference>
<dbReference type="CDD" id="cd00454">
    <property type="entry name" value="TrHb1_N"/>
    <property type="match status" value="1"/>
</dbReference>
<protein>
    <recommendedName>
        <fullName evidence="6">Group 1 truncated hemoglobin</fullName>
    </recommendedName>
</protein>
<keyword evidence="9" id="KW-1185">Reference proteome</keyword>
<gene>
    <name evidence="8" type="ORF">HKT17_03755</name>
</gene>
<proteinExistence type="inferred from homology"/>
<keyword evidence="3 6" id="KW-0349">Heme</keyword>
<dbReference type="PIRSF" id="PIRSF002030">
    <property type="entry name" value="Globin_Protozoa/Cyanobacteria"/>
    <property type="match status" value="1"/>
</dbReference>
<evidence type="ECO:0000256" key="5">
    <source>
        <dbReference type="ARBA" id="ARBA00023004"/>
    </source>
</evidence>
<reference evidence="8 9" key="1">
    <citation type="submission" date="2020-05" db="EMBL/GenBank/DDBJ databases">
        <title>Compete genome of Limnobacter sp. SAORIC-580.</title>
        <authorList>
            <person name="Song J."/>
            <person name="Cho J.-C."/>
        </authorList>
    </citation>
    <scope>NUCLEOTIDE SEQUENCE [LARGE SCALE GENOMIC DNA]</scope>
    <source>
        <strain evidence="8 9">SAORIC-580</strain>
    </source>
</reference>